<evidence type="ECO:0000313" key="1">
    <source>
        <dbReference type="EMBL" id="CAI0388705.1"/>
    </source>
</evidence>
<protein>
    <submittedName>
        <fullName evidence="1">Uncharacterized protein</fullName>
    </submittedName>
</protein>
<sequence length="19" mass="2467">MTTSFMERFQYHFAWRIQS</sequence>
<gene>
    <name evidence="1" type="ORF">LITE_LOCUS5938</name>
</gene>
<reference evidence="1" key="1">
    <citation type="submission" date="2022-08" db="EMBL/GenBank/DDBJ databases">
        <authorList>
            <person name="Gutierrez-Valencia J."/>
        </authorList>
    </citation>
    <scope>NUCLEOTIDE SEQUENCE</scope>
</reference>
<proteinExistence type="predicted"/>
<name>A0AAV0HTV7_9ROSI</name>
<accession>A0AAV0HTV7</accession>
<evidence type="ECO:0000313" key="2">
    <source>
        <dbReference type="Proteomes" id="UP001154282"/>
    </source>
</evidence>
<comment type="caution">
    <text evidence="1">The sequence shown here is derived from an EMBL/GenBank/DDBJ whole genome shotgun (WGS) entry which is preliminary data.</text>
</comment>
<keyword evidence="2" id="KW-1185">Reference proteome</keyword>
<dbReference type="EMBL" id="CAMGYJ010000003">
    <property type="protein sequence ID" value="CAI0388705.1"/>
    <property type="molecule type" value="Genomic_DNA"/>
</dbReference>
<organism evidence="1 2">
    <name type="scientific">Linum tenue</name>
    <dbReference type="NCBI Taxonomy" id="586396"/>
    <lineage>
        <taxon>Eukaryota</taxon>
        <taxon>Viridiplantae</taxon>
        <taxon>Streptophyta</taxon>
        <taxon>Embryophyta</taxon>
        <taxon>Tracheophyta</taxon>
        <taxon>Spermatophyta</taxon>
        <taxon>Magnoliopsida</taxon>
        <taxon>eudicotyledons</taxon>
        <taxon>Gunneridae</taxon>
        <taxon>Pentapetalae</taxon>
        <taxon>rosids</taxon>
        <taxon>fabids</taxon>
        <taxon>Malpighiales</taxon>
        <taxon>Linaceae</taxon>
        <taxon>Linum</taxon>
    </lineage>
</organism>
<dbReference type="Proteomes" id="UP001154282">
    <property type="component" value="Unassembled WGS sequence"/>
</dbReference>
<dbReference type="AlphaFoldDB" id="A0AAV0HTV7"/>